<comment type="similarity">
    <text evidence="1">Belongs to the peptidase S10 family.</text>
</comment>
<sequence>MNRYLSKRSSVCVKTIRTCINDPGCDLRVQEALKWKLGWLGRYFFVCGVLIIENKSEAHRLCPNPQARRTARTLGGRRLQFNPRAPPGFKAWPGAYRLRVFRPFFDFQLRFAIPDNPYMGIGEKGMQAFYCFVESMRNPQKDPLIFHFSGGPGVSSLSTILAETGPLAINTDDLTLTLNPNALTQVADIVFVDIPVGTGFSYSETQEGWVSSDTIQAANYKDFVKKVMSAEINQPSTFK</sequence>
<organism evidence="2 3">
    <name type="scientific">Mikania micrantha</name>
    <name type="common">bitter vine</name>
    <dbReference type="NCBI Taxonomy" id="192012"/>
    <lineage>
        <taxon>Eukaryota</taxon>
        <taxon>Viridiplantae</taxon>
        <taxon>Streptophyta</taxon>
        <taxon>Embryophyta</taxon>
        <taxon>Tracheophyta</taxon>
        <taxon>Spermatophyta</taxon>
        <taxon>Magnoliopsida</taxon>
        <taxon>eudicotyledons</taxon>
        <taxon>Gunneridae</taxon>
        <taxon>Pentapetalae</taxon>
        <taxon>asterids</taxon>
        <taxon>campanulids</taxon>
        <taxon>Asterales</taxon>
        <taxon>Asteraceae</taxon>
        <taxon>Asteroideae</taxon>
        <taxon>Heliantheae alliance</taxon>
        <taxon>Eupatorieae</taxon>
        <taxon>Mikania</taxon>
    </lineage>
</organism>
<accession>A0A5N6PZD2</accession>
<dbReference type="InterPro" id="IPR001563">
    <property type="entry name" value="Peptidase_S10"/>
</dbReference>
<name>A0A5N6PZD2_9ASTR</name>
<dbReference type="OrthoDB" id="992035at2759"/>
<comment type="caution">
    <text evidence="2">The sequence shown here is derived from an EMBL/GenBank/DDBJ whole genome shotgun (WGS) entry which is preliminary data.</text>
</comment>
<dbReference type="InterPro" id="IPR029058">
    <property type="entry name" value="AB_hydrolase_fold"/>
</dbReference>
<evidence type="ECO:0000313" key="2">
    <source>
        <dbReference type="EMBL" id="KAD7477729.1"/>
    </source>
</evidence>
<dbReference type="GO" id="GO:0019748">
    <property type="term" value="P:secondary metabolic process"/>
    <property type="evidence" value="ECO:0007669"/>
    <property type="project" value="TreeGrafter"/>
</dbReference>
<dbReference type="GO" id="GO:0004185">
    <property type="term" value="F:serine-type carboxypeptidase activity"/>
    <property type="evidence" value="ECO:0007669"/>
    <property type="project" value="InterPro"/>
</dbReference>
<dbReference type="Gene3D" id="3.40.50.1820">
    <property type="entry name" value="alpha/beta hydrolase"/>
    <property type="match status" value="1"/>
</dbReference>
<dbReference type="Proteomes" id="UP000326396">
    <property type="component" value="Linkage Group LG1"/>
</dbReference>
<dbReference type="GO" id="GO:0016747">
    <property type="term" value="F:acyltransferase activity, transferring groups other than amino-acyl groups"/>
    <property type="evidence" value="ECO:0007669"/>
    <property type="project" value="TreeGrafter"/>
</dbReference>
<dbReference type="PANTHER" id="PTHR11802">
    <property type="entry name" value="SERINE PROTEASE FAMILY S10 SERINE CARBOXYPEPTIDASE"/>
    <property type="match status" value="1"/>
</dbReference>
<dbReference type="Pfam" id="PF00450">
    <property type="entry name" value="Peptidase_S10"/>
    <property type="match status" value="1"/>
</dbReference>
<evidence type="ECO:0000313" key="3">
    <source>
        <dbReference type="Proteomes" id="UP000326396"/>
    </source>
</evidence>
<dbReference type="GO" id="GO:0006508">
    <property type="term" value="P:proteolysis"/>
    <property type="evidence" value="ECO:0007669"/>
    <property type="project" value="InterPro"/>
</dbReference>
<dbReference type="AlphaFoldDB" id="A0A5N6PZD2"/>
<protein>
    <submittedName>
        <fullName evidence="2">Uncharacterized protein</fullName>
    </submittedName>
</protein>
<dbReference type="PANTHER" id="PTHR11802:SF385">
    <property type="entry name" value="SINAPOYLGLUCOSE--SINAPOYLGLUCOSE O-SINAPOYLTRANSFERASE"/>
    <property type="match status" value="1"/>
</dbReference>
<dbReference type="SUPFAM" id="SSF53474">
    <property type="entry name" value="alpha/beta-Hydrolases"/>
    <property type="match status" value="1"/>
</dbReference>
<gene>
    <name evidence="2" type="ORF">E3N88_00865</name>
</gene>
<dbReference type="EMBL" id="SZYD01000001">
    <property type="protein sequence ID" value="KAD7477729.1"/>
    <property type="molecule type" value="Genomic_DNA"/>
</dbReference>
<reference evidence="2 3" key="1">
    <citation type="submission" date="2019-05" db="EMBL/GenBank/DDBJ databases">
        <title>Mikania micrantha, genome provides insights into the molecular mechanism of rapid growth.</title>
        <authorList>
            <person name="Liu B."/>
        </authorList>
    </citation>
    <scope>NUCLEOTIDE SEQUENCE [LARGE SCALE GENOMIC DNA]</scope>
    <source>
        <strain evidence="2">NLD-2019</strain>
        <tissue evidence="2">Leaf</tissue>
    </source>
</reference>
<keyword evidence="3" id="KW-1185">Reference proteome</keyword>
<proteinExistence type="inferred from homology"/>
<evidence type="ECO:0000256" key="1">
    <source>
        <dbReference type="ARBA" id="ARBA00009431"/>
    </source>
</evidence>